<keyword evidence="2" id="KW-0597">Phosphoprotein</keyword>
<dbReference type="InterPro" id="IPR008207">
    <property type="entry name" value="Sig_transdc_His_kin_Hpt_dom"/>
</dbReference>
<dbReference type="CDD" id="cd00088">
    <property type="entry name" value="HPT"/>
    <property type="match status" value="1"/>
</dbReference>
<evidence type="ECO:0000256" key="2">
    <source>
        <dbReference type="PROSITE-ProRule" id="PRU00110"/>
    </source>
</evidence>
<dbReference type="SMART" id="SM00073">
    <property type="entry name" value="HPT"/>
    <property type="match status" value="1"/>
</dbReference>
<dbReference type="Gene3D" id="1.20.120.160">
    <property type="entry name" value="HPT domain"/>
    <property type="match status" value="1"/>
</dbReference>
<dbReference type="Pfam" id="PF01627">
    <property type="entry name" value="Hpt"/>
    <property type="match status" value="1"/>
</dbReference>
<dbReference type="EMBL" id="VDDA01000001">
    <property type="protein sequence ID" value="TNC16324.1"/>
    <property type="molecule type" value="Genomic_DNA"/>
</dbReference>
<dbReference type="SUPFAM" id="SSF47226">
    <property type="entry name" value="Histidine-containing phosphotransfer domain, HPT domain"/>
    <property type="match status" value="1"/>
</dbReference>
<name>A0A5C4LR86_9HYPH</name>
<dbReference type="Proteomes" id="UP000305267">
    <property type="component" value="Unassembled WGS sequence"/>
</dbReference>
<evidence type="ECO:0000259" key="3">
    <source>
        <dbReference type="PROSITE" id="PS50894"/>
    </source>
</evidence>
<proteinExistence type="predicted"/>
<protein>
    <submittedName>
        <fullName evidence="4">Hpt domain-containing protein</fullName>
    </submittedName>
</protein>
<comment type="caution">
    <text evidence="4">The sequence shown here is derived from an EMBL/GenBank/DDBJ whole genome shotgun (WGS) entry which is preliminary data.</text>
</comment>
<feature type="domain" description="HPt" evidence="3">
    <location>
        <begin position="94"/>
        <end position="182"/>
    </location>
</feature>
<gene>
    <name evidence="4" type="ORF">FF100_03475</name>
</gene>
<feature type="modified residue" description="Phosphohistidine" evidence="2">
    <location>
        <position position="131"/>
    </location>
</feature>
<sequence>MCPEWHRDHRYLAAESEVWPPERTTGAGAIGLWTGVHRRHRNLPPTAAATRNLASTHVLRNLTADPIPHPHHPGDAAVEPLLDRAHLAHQTFGDDDLAREVLALFAGQCDRLVPGLTDPGLDAAVRADLAHTLKGSALGVGATRVATLAGRIESALRAGDGAVLPDLGAGLARAVRETLALL</sequence>
<keyword evidence="5" id="KW-1185">Reference proteome</keyword>
<dbReference type="AlphaFoldDB" id="A0A5C4LR86"/>
<evidence type="ECO:0000313" key="5">
    <source>
        <dbReference type="Proteomes" id="UP000305267"/>
    </source>
</evidence>
<dbReference type="PROSITE" id="PS50894">
    <property type="entry name" value="HPT"/>
    <property type="match status" value="1"/>
</dbReference>
<reference evidence="4 5" key="1">
    <citation type="submission" date="2019-06" db="EMBL/GenBank/DDBJ databases">
        <title>Genome of Methylobacterium sp. 17Sr1-39.</title>
        <authorList>
            <person name="Seo T."/>
        </authorList>
    </citation>
    <scope>NUCLEOTIDE SEQUENCE [LARGE SCALE GENOMIC DNA]</scope>
    <source>
        <strain evidence="4 5">17Sr1-39</strain>
    </source>
</reference>
<keyword evidence="1" id="KW-0902">Two-component regulatory system</keyword>
<dbReference type="InterPro" id="IPR036641">
    <property type="entry name" value="HPT_dom_sf"/>
</dbReference>
<accession>A0A5C4LR86</accession>
<dbReference type="GO" id="GO:0000160">
    <property type="term" value="P:phosphorelay signal transduction system"/>
    <property type="evidence" value="ECO:0007669"/>
    <property type="project" value="UniProtKB-KW"/>
</dbReference>
<evidence type="ECO:0000256" key="1">
    <source>
        <dbReference type="ARBA" id="ARBA00023012"/>
    </source>
</evidence>
<dbReference type="OrthoDB" id="8454588at2"/>
<evidence type="ECO:0000313" key="4">
    <source>
        <dbReference type="EMBL" id="TNC16324.1"/>
    </source>
</evidence>
<dbReference type="GO" id="GO:0004672">
    <property type="term" value="F:protein kinase activity"/>
    <property type="evidence" value="ECO:0007669"/>
    <property type="project" value="UniProtKB-ARBA"/>
</dbReference>
<organism evidence="4 5">
    <name type="scientific">Methylobacterium terricola</name>
    <dbReference type="NCBI Taxonomy" id="2583531"/>
    <lineage>
        <taxon>Bacteria</taxon>
        <taxon>Pseudomonadati</taxon>
        <taxon>Pseudomonadota</taxon>
        <taxon>Alphaproteobacteria</taxon>
        <taxon>Hyphomicrobiales</taxon>
        <taxon>Methylobacteriaceae</taxon>
        <taxon>Methylobacterium</taxon>
    </lineage>
</organism>